<proteinExistence type="predicted"/>
<dbReference type="AlphaFoldDB" id="A2C8X9"/>
<reference evidence="1 2" key="1">
    <citation type="journal article" date="2007" name="PLoS Genet.">
        <title>Patterns and implications of gene gain and loss in the evolution of Prochlorococcus.</title>
        <authorList>
            <person name="Kettler G.C."/>
            <person name="Martiny A.C."/>
            <person name="Huang K."/>
            <person name="Zucker J."/>
            <person name="Coleman M.L."/>
            <person name="Rodrigue S."/>
            <person name="Chen F."/>
            <person name="Lapidus A."/>
            <person name="Ferriera S."/>
            <person name="Johnson J."/>
            <person name="Steglich C."/>
            <person name="Church G.M."/>
            <person name="Richardson P."/>
            <person name="Chisholm S.W."/>
        </authorList>
    </citation>
    <scope>NUCLEOTIDE SEQUENCE [LARGE SCALE GENOMIC DNA]</scope>
    <source>
        <strain evidence="1 2">MIT 9303</strain>
    </source>
</reference>
<accession>A2C8X9</accession>
<name>A2C8X9_PROM3</name>
<dbReference type="STRING" id="59922.P9303_11901"/>
<evidence type="ECO:0000313" key="2">
    <source>
        <dbReference type="Proteomes" id="UP000002274"/>
    </source>
</evidence>
<dbReference type="RefSeq" id="WP_011825838.1">
    <property type="nucleotide sequence ID" value="NC_008820.1"/>
</dbReference>
<gene>
    <name evidence="1" type="ordered locus">P9303_11901</name>
</gene>
<dbReference type="HOGENOM" id="CLU_3065003_0_0_3"/>
<organism evidence="1 2">
    <name type="scientific">Prochlorococcus marinus (strain MIT 9303)</name>
    <dbReference type="NCBI Taxonomy" id="59922"/>
    <lineage>
        <taxon>Bacteria</taxon>
        <taxon>Bacillati</taxon>
        <taxon>Cyanobacteriota</taxon>
        <taxon>Cyanophyceae</taxon>
        <taxon>Synechococcales</taxon>
        <taxon>Prochlorococcaceae</taxon>
        <taxon>Prochlorococcus</taxon>
    </lineage>
</organism>
<dbReference type="KEGG" id="pmf:P9303_11901"/>
<protein>
    <submittedName>
        <fullName evidence="1">Uncharacterized protein</fullName>
    </submittedName>
</protein>
<dbReference type="Proteomes" id="UP000002274">
    <property type="component" value="Chromosome"/>
</dbReference>
<evidence type="ECO:0000313" key="1">
    <source>
        <dbReference type="EMBL" id="ABM77939.1"/>
    </source>
</evidence>
<dbReference type="EMBL" id="CP000554">
    <property type="protein sequence ID" value="ABM77939.1"/>
    <property type="molecule type" value="Genomic_DNA"/>
</dbReference>
<sequence>MTFSNFERDPCSLHLHLLREKRLLIREVLSGVIKWYLRFKDVLGRSSLDRRLK</sequence>